<dbReference type="AlphaFoldDB" id="A0A0H2RF50"/>
<feature type="region of interest" description="Disordered" evidence="1">
    <location>
        <begin position="1"/>
        <end position="346"/>
    </location>
</feature>
<keyword evidence="3" id="KW-1185">Reference proteome</keyword>
<feature type="compositionally biased region" description="Basic and acidic residues" evidence="1">
    <location>
        <begin position="86"/>
        <end position="96"/>
    </location>
</feature>
<reference evidence="2 3" key="1">
    <citation type="submission" date="2015-04" db="EMBL/GenBank/DDBJ databases">
        <title>Complete genome sequence of Schizopora paradoxa KUC8140, a cosmopolitan wood degrader in East Asia.</title>
        <authorList>
            <consortium name="DOE Joint Genome Institute"/>
            <person name="Min B."/>
            <person name="Park H."/>
            <person name="Jang Y."/>
            <person name="Kim J.-J."/>
            <person name="Kim K.H."/>
            <person name="Pangilinan J."/>
            <person name="Lipzen A."/>
            <person name="Riley R."/>
            <person name="Grigoriev I.V."/>
            <person name="Spatafora J.W."/>
            <person name="Choi I.-G."/>
        </authorList>
    </citation>
    <scope>NUCLEOTIDE SEQUENCE [LARGE SCALE GENOMIC DNA]</scope>
    <source>
        <strain evidence="2 3">KUC8140</strain>
    </source>
</reference>
<evidence type="ECO:0000313" key="2">
    <source>
        <dbReference type="EMBL" id="KLO10475.1"/>
    </source>
</evidence>
<feature type="compositionally biased region" description="Basic residues" evidence="1">
    <location>
        <begin position="202"/>
        <end position="213"/>
    </location>
</feature>
<sequence length="346" mass="39890">MNKSRTNHASPQSTQHKAPQHLQNATSDECTRQSTHKTHVTSNHTNNPPCQIAKKSQRGRTQDPRPKMTTRTRTRKTTTATTPSYDKQEIQTDRKLYTHTAKPKKESKRPKQNAIKRMRQTSKPDTKTNEQTTTRLSDDAKAQTETSQTRCKDKNTANGNKGEDNPESTMTRGDEERHQVNTYGRRLKKTSRGQKPETNPNYHHKIKYNKPKTIHTSPKLQPKPLRTKAQTPHNITSDEQKATQPNETNAKTKCTNPQHRTILKDKHAGQKQRRNRKDKETNDTLMNRGYKRDATTKKNETNKTTESPDGPQKSSNNRSNPIPQPSKHKWRLRHKTSKDNNIRQVI</sequence>
<organism evidence="2 3">
    <name type="scientific">Schizopora paradoxa</name>
    <dbReference type="NCBI Taxonomy" id="27342"/>
    <lineage>
        <taxon>Eukaryota</taxon>
        <taxon>Fungi</taxon>
        <taxon>Dikarya</taxon>
        <taxon>Basidiomycota</taxon>
        <taxon>Agaricomycotina</taxon>
        <taxon>Agaricomycetes</taxon>
        <taxon>Hymenochaetales</taxon>
        <taxon>Schizoporaceae</taxon>
        <taxon>Schizopora</taxon>
    </lineage>
</organism>
<dbReference type="InParanoid" id="A0A0H2RF50"/>
<feature type="compositionally biased region" description="Basic residues" evidence="1">
    <location>
        <begin position="101"/>
        <end position="120"/>
    </location>
</feature>
<evidence type="ECO:0000256" key="1">
    <source>
        <dbReference type="SAM" id="MobiDB-lite"/>
    </source>
</evidence>
<accession>A0A0H2RF50</accession>
<protein>
    <submittedName>
        <fullName evidence="2">Uncharacterized protein</fullName>
    </submittedName>
</protein>
<feature type="compositionally biased region" description="Polar residues" evidence="1">
    <location>
        <begin position="242"/>
        <end position="259"/>
    </location>
</feature>
<feature type="compositionally biased region" description="Polar residues" evidence="1">
    <location>
        <begin position="40"/>
        <end position="49"/>
    </location>
</feature>
<dbReference type="Proteomes" id="UP000053477">
    <property type="component" value="Unassembled WGS sequence"/>
</dbReference>
<feature type="compositionally biased region" description="Polar residues" evidence="1">
    <location>
        <begin position="1"/>
        <end position="28"/>
    </location>
</feature>
<feature type="compositionally biased region" description="Polar residues" evidence="1">
    <location>
        <begin position="312"/>
        <end position="321"/>
    </location>
</feature>
<name>A0A0H2RF50_9AGAM</name>
<dbReference type="EMBL" id="KQ086025">
    <property type="protein sequence ID" value="KLO10475.1"/>
    <property type="molecule type" value="Genomic_DNA"/>
</dbReference>
<evidence type="ECO:0000313" key="3">
    <source>
        <dbReference type="Proteomes" id="UP000053477"/>
    </source>
</evidence>
<proteinExistence type="predicted"/>
<feature type="compositionally biased region" description="Basic and acidic residues" evidence="1">
    <location>
        <begin position="337"/>
        <end position="346"/>
    </location>
</feature>
<feature type="compositionally biased region" description="Basic and acidic residues" evidence="1">
    <location>
        <begin position="290"/>
        <end position="303"/>
    </location>
</feature>
<gene>
    <name evidence="2" type="ORF">SCHPADRAFT_892316</name>
</gene>
<feature type="compositionally biased region" description="Basic residues" evidence="1">
    <location>
        <begin position="326"/>
        <end position="336"/>
    </location>
</feature>